<reference evidence="2" key="1">
    <citation type="submission" date="2021-10" db="EMBL/GenBank/DDBJ databases">
        <title>Melipona bicolor Genome sequencing and assembly.</title>
        <authorList>
            <person name="Araujo N.S."/>
            <person name="Arias M.C."/>
        </authorList>
    </citation>
    <scope>NUCLEOTIDE SEQUENCE</scope>
    <source>
        <strain evidence="2">USP_2M_L1-L4_2017</strain>
        <tissue evidence="2">Whole body</tissue>
    </source>
</reference>
<dbReference type="Proteomes" id="UP001177670">
    <property type="component" value="Unassembled WGS sequence"/>
</dbReference>
<gene>
    <name evidence="2" type="ORF">K0M31_009484</name>
</gene>
<feature type="compositionally biased region" description="Basic and acidic residues" evidence="1">
    <location>
        <begin position="46"/>
        <end position="57"/>
    </location>
</feature>
<protein>
    <submittedName>
        <fullName evidence="2">Uncharacterized protein</fullName>
    </submittedName>
</protein>
<comment type="caution">
    <text evidence="2">The sequence shown here is derived from an EMBL/GenBank/DDBJ whole genome shotgun (WGS) entry which is preliminary data.</text>
</comment>
<evidence type="ECO:0000313" key="3">
    <source>
        <dbReference type="Proteomes" id="UP001177670"/>
    </source>
</evidence>
<accession>A0AA40FNM7</accession>
<evidence type="ECO:0000313" key="2">
    <source>
        <dbReference type="EMBL" id="KAK1122261.1"/>
    </source>
</evidence>
<dbReference type="EMBL" id="JAHYIQ010000023">
    <property type="protein sequence ID" value="KAK1122261.1"/>
    <property type="molecule type" value="Genomic_DNA"/>
</dbReference>
<organism evidence="2 3">
    <name type="scientific">Melipona bicolor</name>
    <dbReference type="NCBI Taxonomy" id="60889"/>
    <lineage>
        <taxon>Eukaryota</taxon>
        <taxon>Metazoa</taxon>
        <taxon>Ecdysozoa</taxon>
        <taxon>Arthropoda</taxon>
        <taxon>Hexapoda</taxon>
        <taxon>Insecta</taxon>
        <taxon>Pterygota</taxon>
        <taxon>Neoptera</taxon>
        <taxon>Endopterygota</taxon>
        <taxon>Hymenoptera</taxon>
        <taxon>Apocrita</taxon>
        <taxon>Aculeata</taxon>
        <taxon>Apoidea</taxon>
        <taxon>Anthophila</taxon>
        <taxon>Apidae</taxon>
        <taxon>Melipona</taxon>
    </lineage>
</organism>
<evidence type="ECO:0000256" key="1">
    <source>
        <dbReference type="SAM" id="MobiDB-lite"/>
    </source>
</evidence>
<keyword evidence="3" id="KW-1185">Reference proteome</keyword>
<name>A0AA40FNM7_9HYME</name>
<sequence length="85" mass="9160">MDEDPGDGLSQVLINDDKLIPCVLASGARSQLNQQLSAGLPGPRNLSERENRNATELPERLVGSGRAGNQNLYTKYLGWPVVVGE</sequence>
<dbReference type="AlphaFoldDB" id="A0AA40FNM7"/>
<proteinExistence type="predicted"/>
<feature type="region of interest" description="Disordered" evidence="1">
    <location>
        <begin position="35"/>
        <end position="57"/>
    </location>
</feature>